<proteinExistence type="predicted"/>
<gene>
    <name evidence="1" type="ORF">NLG97_g4740</name>
</gene>
<sequence>MGTQYPTAPQPIDQDQYHDIKEFIQIYDTKNLTVISNDDFFSAPFAEYCPSGDCMKDCQNMTRVFASIPSSVKSDARDYGRPKSNTSVSLFGVCINLDHITSVLPTYKDMDKAKAYFNVNPSAKPNITKVTSKIASCYASTCDLTREPDKCKEACAMDNFLAEPTRLNFNLNNNNTGALACISRLCDNTCGLPYANQDVLGIGVLTTYYVQALTLLLIATAFLASAGYQLWGKQRDKPKVYSKARSPLETFLSAQCYFGVSVAVATFAMHPTSVDALNGYALVASSIMGFVPPVFTLMLLHSHGVKSWFSTALVLASWAVNTASFFMLVDNLASVKGDSNLLGVGLQSLFHTTSCGGSSAMALCHQLTGAEPLVYLDRFFNKNAVPNVKNIPMLWAFATAVLFVATGRQAFQSWRGENEEPAEVTHKPGLTALAESKRAKNRISTFFSRKAVRFGFLLLTTTIFCLALAYEFRVVREYQKMDIIDKKGWSFGQVVAVLFWVPPLLDSAHALFKSSRKSRSAVNGEMEKTRPERQGSEDHEPLAFAHLRAPGNPEGYGSYSVNATDSWSDGENLLTSAHIRPGADVSVLRAITRRPVPYHHVGDHEQNEQV</sequence>
<evidence type="ECO:0000313" key="1">
    <source>
        <dbReference type="EMBL" id="KAJ3493419.1"/>
    </source>
</evidence>
<dbReference type="EMBL" id="JANAKD010000489">
    <property type="protein sequence ID" value="KAJ3493419.1"/>
    <property type="molecule type" value="Genomic_DNA"/>
</dbReference>
<reference evidence="1" key="1">
    <citation type="submission" date="2022-07" db="EMBL/GenBank/DDBJ databases">
        <title>Genome Sequence of Lecanicillium saksenae.</title>
        <authorList>
            <person name="Buettner E."/>
        </authorList>
    </citation>
    <scope>NUCLEOTIDE SEQUENCE</scope>
    <source>
        <strain evidence="1">VT-O1</strain>
    </source>
</reference>
<name>A0ACC1QW32_9HYPO</name>
<keyword evidence="2" id="KW-1185">Reference proteome</keyword>
<evidence type="ECO:0000313" key="2">
    <source>
        <dbReference type="Proteomes" id="UP001148737"/>
    </source>
</evidence>
<dbReference type="Proteomes" id="UP001148737">
    <property type="component" value="Unassembled WGS sequence"/>
</dbReference>
<comment type="caution">
    <text evidence="1">The sequence shown here is derived from an EMBL/GenBank/DDBJ whole genome shotgun (WGS) entry which is preliminary data.</text>
</comment>
<protein>
    <submittedName>
        <fullName evidence="1">Uncharacterized protein</fullName>
    </submittedName>
</protein>
<accession>A0ACC1QW32</accession>
<organism evidence="1 2">
    <name type="scientific">Lecanicillium saksenae</name>
    <dbReference type="NCBI Taxonomy" id="468837"/>
    <lineage>
        <taxon>Eukaryota</taxon>
        <taxon>Fungi</taxon>
        <taxon>Dikarya</taxon>
        <taxon>Ascomycota</taxon>
        <taxon>Pezizomycotina</taxon>
        <taxon>Sordariomycetes</taxon>
        <taxon>Hypocreomycetidae</taxon>
        <taxon>Hypocreales</taxon>
        <taxon>Cordycipitaceae</taxon>
        <taxon>Lecanicillium</taxon>
    </lineage>
</organism>